<dbReference type="Proteomes" id="UP001552299">
    <property type="component" value="Unassembled WGS sequence"/>
</dbReference>
<dbReference type="EMBL" id="JANQDX010000003">
    <property type="protein sequence ID" value="KAL0926438.1"/>
    <property type="molecule type" value="Genomic_DNA"/>
</dbReference>
<accession>A0ABD0VP58</accession>
<gene>
    <name evidence="1" type="ORF">M5K25_002672</name>
</gene>
<comment type="caution">
    <text evidence="1">The sequence shown here is derived from an EMBL/GenBank/DDBJ whole genome shotgun (WGS) entry which is preliminary data.</text>
</comment>
<evidence type="ECO:0000313" key="2">
    <source>
        <dbReference type="Proteomes" id="UP001552299"/>
    </source>
</evidence>
<sequence length="157" mass="17580">MTVVATGVGRMVYEALYCLELALAYLRDIFLIDNPNPDSPSIKLKLLFLESNIAYIIIPDNQLHHTRVNLDELGAEAGTDADRRCNEPETGGFLLHMDVGVSTEWQLEYLAEDVGKSTELLEPAGGRHRRRSLAKGHVPLPRRRVNPHVLLQGTVKR</sequence>
<organism evidence="1 2">
    <name type="scientific">Dendrobium thyrsiflorum</name>
    <name type="common">Pinecone-like raceme dendrobium</name>
    <name type="synonym">Orchid</name>
    <dbReference type="NCBI Taxonomy" id="117978"/>
    <lineage>
        <taxon>Eukaryota</taxon>
        <taxon>Viridiplantae</taxon>
        <taxon>Streptophyta</taxon>
        <taxon>Embryophyta</taxon>
        <taxon>Tracheophyta</taxon>
        <taxon>Spermatophyta</taxon>
        <taxon>Magnoliopsida</taxon>
        <taxon>Liliopsida</taxon>
        <taxon>Asparagales</taxon>
        <taxon>Orchidaceae</taxon>
        <taxon>Epidendroideae</taxon>
        <taxon>Malaxideae</taxon>
        <taxon>Dendrobiinae</taxon>
        <taxon>Dendrobium</taxon>
    </lineage>
</organism>
<dbReference type="AlphaFoldDB" id="A0ABD0VP58"/>
<evidence type="ECO:0000313" key="1">
    <source>
        <dbReference type="EMBL" id="KAL0926438.1"/>
    </source>
</evidence>
<name>A0ABD0VP58_DENTH</name>
<reference evidence="1 2" key="1">
    <citation type="journal article" date="2024" name="Plant Biotechnol. J.">
        <title>Dendrobium thyrsiflorum genome and its molecular insights into genes involved in important horticultural traits.</title>
        <authorList>
            <person name="Chen B."/>
            <person name="Wang J.Y."/>
            <person name="Zheng P.J."/>
            <person name="Li K.L."/>
            <person name="Liang Y.M."/>
            <person name="Chen X.F."/>
            <person name="Zhang C."/>
            <person name="Zhao X."/>
            <person name="He X."/>
            <person name="Zhang G.Q."/>
            <person name="Liu Z.J."/>
            <person name="Xu Q."/>
        </authorList>
    </citation>
    <scope>NUCLEOTIDE SEQUENCE [LARGE SCALE GENOMIC DNA]</scope>
    <source>
        <strain evidence="1">GZMU011</strain>
    </source>
</reference>
<protein>
    <submittedName>
        <fullName evidence="1">Uncharacterized protein</fullName>
    </submittedName>
</protein>
<proteinExistence type="predicted"/>
<keyword evidence="2" id="KW-1185">Reference proteome</keyword>